<evidence type="ECO:0000313" key="1">
    <source>
        <dbReference type="EMBL" id="SHI56662.1"/>
    </source>
</evidence>
<protein>
    <recommendedName>
        <fullName evidence="3">Lipoprotein</fullName>
    </recommendedName>
</protein>
<organism evidence="1 2">
    <name type="scientific">Rubritalea squalenifaciens DSM 18772</name>
    <dbReference type="NCBI Taxonomy" id="1123071"/>
    <lineage>
        <taxon>Bacteria</taxon>
        <taxon>Pseudomonadati</taxon>
        <taxon>Verrucomicrobiota</taxon>
        <taxon>Verrucomicrobiia</taxon>
        <taxon>Verrucomicrobiales</taxon>
        <taxon>Rubritaleaceae</taxon>
        <taxon>Rubritalea</taxon>
    </lineage>
</organism>
<sequence length="194" mass="20704">MKMGLWCGSLLAAALLSGCDKEAEVNAAPLEMRVYDAYQFGGLRASGEGEIGMMVYELLPERSLDGEFKLMLVQGGEVKDERALKFSGLSERGAVAVITTKEGLALDYDFKCESTTLGTSLLALPEGAVNDGSSHTSGESRVTEGESVIYETHYSIGGQKISGKTMLGGLEDALQQTRENPSLAIVLLSMKLEP</sequence>
<dbReference type="PROSITE" id="PS51257">
    <property type="entry name" value="PROKAR_LIPOPROTEIN"/>
    <property type="match status" value="1"/>
</dbReference>
<accession>A0A1M6C6P7</accession>
<dbReference type="EMBL" id="FQYR01000002">
    <property type="protein sequence ID" value="SHI56662.1"/>
    <property type="molecule type" value="Genomic_DNA"/>
</dbReference>
<keyword evidence="2" id="KW-1185">Reference proteome</keyword>
<proteinExistence type="predicted"/>
<evidence type="ECO:0000313" key="2">
    <source>
        <dbReference type="Proteomes" id="UP000184510"/>
    </source>
</evidence>
<name>A0A1M6C6P7_9BACT</name>
<reference evidence="1 2" key="1">
    <citation type="submission" date="2016-11" db="EMBL/GenBank/DDBJ databases">
        <authorList>
            <person name="Jaros S."/>
            <person name="Januszkiewicz K."/>
            <person name="Wedrychowicz H."/>
        </authorList>
    </citation>
    <scope>NUCLEOTIDE SEQUENCE [LARGE SCALE GENOMIC DNA]</scope>
    <source>
        <strain evidence="1 2">DSM 18772</strain>
    </source>
</reference>
<dbReference type="InParanoid" id="A0A1M6C6P7"/>
<evidence type="ECO:0008006" key="3">
    <source>
        <dbReference type="Google" id="ProtNLM"/>
    </source>
</evidence>
<dbReference type="Proteomes" id="UP000184510">
    <property type="component" value="Unassembled WGS sequence"/>
</dbReference>
<dbReference type="AlphaFoldDB" id="A0A1M6C6P7"/>
<gene>
    <name evidence="1" type="ORF">SAMN02745181_0402</name>
</gene>
<dbReference type="RefSeq" id="WP_143157828.1">
    <property type="nucleotide sequence ID" value="NZ_FQYR01000002.1"/>
</dbReference>